<dbReference type="eggNOG" id="ENOG502Z7ZT">
    <property type="taxonomic scope" value="Bacteria"/>
</dbReference>
<reference evidence="2 3" key="1">
    <citation type="journal article" date="2005" name="Nucleic Acids Res.">
        <title>Genomic blueprint of Hahella chejuensis, a marine microbe producing an algicidal agent.</title>
        <authorList>
            <person name="Jeong H."/>
            <person name="Yim J.H."/>
            <person name="Lee C."/>
            <person name="Choi S.-H."/>
            <person name="Park Y.K."/>
            <person name="Yoon S.H."/>
            <person name="Hur C.-G."/>
            <person name="Kang H.-Y."/>
            <person name="Kim D."/>
            <person name="Lee H.H."/>
            <person name="Park K.H."/>
            <person name="Park S.-H."/>
            <person name="Park H.-S."/>
            <person name="Lee H.K."/>
            <person name="Oh T.K."/>
            <person name="Kim J.F."/>
        </authorList>
    </citation>
    <scope>NUCLEOTIDE SEQUENCE [LARGE SCALE GENOMIC DNA]</scope>
    <source>
        <strain evidence="2 3">KCTC 2396</strain>
    </source>
</reference>
<accession>Q2S6U5</accession>
<protein>
    <submittedName>
        <fullName evidence="2">Uncharacterized protein</fullName>
    </submittedName>
</protein>
<dbReference type="STRING" id="349521.HCH_07015"/>
<name>Q2S6U5_HAHCH</name>
<dbReference type="Proteomes" id="UP000000238">
    <property type="component" value="Chromosome"/>
</dbReference>
<dbReference type="AlphaFoldDB" id="Q2S6U5"/>
<organism evidence="2 3">
    <name type="scientific">Hahella chejuensis (strain KCTC 2396)</name>
    <dbReference type="NCBI Taxonomy" id="349521"/>
    <lineage>
        <taxon>Bacteria</taxon>
        <taxon>Pseudomonadati</taxon>
        <taxon>Pseudomonadota</taxon>
        <taxon>Gammaproteobacteria</taxon>
        <taxon>Oceanospirillales</taxon>
        <taxon>Hahellaceae</taxon>
        <taxon>Hahella</taxon>
    </lineage>
</organism>
<evidence type="ECO:0000256" key="1">
    <source>
        <dbReference type="SAM" id="MobiDB-lite"/>
    </source>
</evidence>
<evidence type="ECO:0000313" key="2">
    <source>
        <dbReference type="EMBL" id="ABC33629.1"/>
    </source>
</evidence>
<evidence type="ECO:0000313" key="3">
    <source>
        <dbReference type="Proteomes" id="UP000000238"/>
    </source>
</evidence>
<dbReference type="HOGENOM" id="CLU_020863_0_0_6"/>
<dbReference type="EMBL" id="CP000155">
    <property type="protein sequence ID" value="ABC33629.1"/>
    <property type="molecule type" value="Genomic_DNA"/>
</dbReference>
<sequence length="809" mass="90232">MESARLNSERALVQIQPPDPSIRLDMPSNKKPEKDKITIDAAYPEFQLSKALQNNLSNPSHSSGQKVARWENILASMYSGELSIGSRTPVSNTPAWVTLEVATGGFATGTFLAGGPLTEDEIAFAKRLTLPINTATRAALNSYFLSEEGVKLLNQHISEGRFSISVPEEGALAIVAWLLEHGDVSGAKSILAEILPFFSELKFYPNLSGQFTASNGFVFLQPVRSAIEKLNNVEANKRITAQEEAIRIWIPLYDQLVGLLIETVEGELPSVRVNDSGKPVRDHLGHYDLKGGFPGKRFPAGWTERATSLSGRHEQMASQHTLGSRRLKAGSVHARMLAFLKQCIDSPTTLHKRDRGYVRLHLARYIAKRGAPGEDKQLVSRLRQSQQCRPEKYHEIAKILVQRLIPLPQNKGLEYVGRAIAPITSDESTHNAPAGSLIPRHLAKKVERTQIATIDQLIQQGYITSADAIANVLPQLTANIRASCFDDSGLKNIYSSIYQAFRQRRSLLLINLQNQVQLTELPWISKVEKYRNTKPRNQELAITILSDIVILALVNFPYSILPNKLLQEIRSLADQAKLKVPIVDEIAADIFMGEFTQKYANACEYAAELLQDTLYARYYNVDGPSSIKKTLFGGRSMTAKNFSSLCSKRAGAPGKGWSVASNAIVIEQQQILTTQNLAVLFQVLGLKTKLGENLSLMVKDCFKWVCRRQQLKMDSSHTGLNIMKKSAYAWRQMIFFLTQLPPEEHHDHVSWMQSHLSEQAPEFRRRFAPVMTGLQLAVNGQRLQKTDSEAIQFLGWAVGKHPLMPSNIP</sequence>
<gene>
    <name evidence="2" type="ordered locus">HCH_07015</name>
</gene>
<feature type="region of interest" description="Disordered" evidence="1">
    <location>
        <begin position="1"/>
        <end position="33"/>
    </location>
</feature>
<proteinExistence type="predicted"/>
<keyword evidence="3" id="KW-1185">Reference proteome</keyword>
<dbReference type="KEGG" id="hch:HCH_07015"/>